<reference evidence="2 3" key="1">
    <citation type="submission" date="2023-07" db="EMBL/GenBank/DDBJ databases">
        <title>Paenibacillus sp. JX-17 nov. isolated from soil.</title>
        <authorList>
            <person name="Wan Y."/>
            <person name="Liu B."/>
        </authorList>
    </citation>
    <scope>NUCLEOTIDE SEQUENCE [LARGE SCALE GENOMIC DNA]</scope>
    <source>
        <strain evidence="2 3">JX-17</strain>
    </source>
</reference>
<accession>A0ABT9C6C9</accession>
<protein>
    <submittedName>
        <fullName evidence="2">Nuclear transport factor 2 family protein</fullName>
    </submittedName>
</protein>
<name>A0ABT9C6C9_9BACL</name>
<dbReference type="Proteomes" id="UP001240171">
    <property type="component" value="Unassembled WGS sequence"/>
</dbReference>
<evidence type="ECO:0000313" key="3">
    <source>
        <dbReference type="Proteomes" id="UP001240171"/>
    </source>
</evidence>
<dbReference type="Gene3D" id="3.10.450.50">
    <property type="match status" value="1"/>
</dbReference>
<organism evidence="2 3">
    <name type="scientific">Paenibacillus lacisoli</name>
    <dbReference type="NCBI Taxonomy" id="3064525"/>
    <lineage>
        <taxon>Bacteria</taxon>
        <taxon>Bacillati</taxon>
        <taxon>Bacillota</taxon>
        <taxon>Bacilli</taxon>
        <taxon>Bacillales</taxon>
        <taxon>Paenibacillaceae</taxon>
        <taxon>Paenibacillus</taxon>
    </lineage>
</organism>
<dbReference type="RefSeq" id="WP_305022020.1">
    <property type="nucleotide sequence ID" value="NZ_JAUQTB010000001.1"/>
</dbReference>
<keyword evidence="3" id="KW-1185">Reference proteome</keyword>
<dbReference type="Pfam" id="PF14534">
    <property type="entry name" value="DUF4440"/>
    <property type="match status" value="1"/>
</dbReference>
<dbReference type="SUPFAM" id="SSF54427">
    <property type="entry name" value="NTF2-like"/>
    <property type="match status" value="1"/>
</dbReference>
<dbReference type="InterPro" id="IPR032710">
    <property type="entry name" value="NTF2-like_dom_sf"/>
</dbReference>
<evidence type="ECO:0000259" key="1">
    <source>
        <dbReference type="Pfam" id="PF14534"/>
    </source>
</evidence>
<dbReference type="EMBL" id="JAUQTB010000001">
    <property type="protein sequence ID" value="MDO7904820.1"/>
    <property type="molecule type" value="Genomic_DNA"/>
</dbReference>
<proteinExistence type="predicted"/>
<comment type="caution">
    <text evidence="2">The sequence shown here is derived from an EMBL/GenBank/DDBJ whole genome shotgun (WGS) entry which is preliminary data.</text>
</comment>
<sequence>MEEDDQRELLEIYQQIDNAMVSKNTEALEIIIDTNYILEHMGGYKQSKQEWLEQIKNEKMRYIKTMPQKASFKIKGNRATLTCKTKLDAKIYGIRHVWGMIFEMHFEKREDVWKPVYGKAISV</sequence>
<feature type="domain" description="DUF4440" evidence="1">
    <location>
        <begin position="9"/>
        <end position="114"/>
    </location>
</feature>
<evidence type="ECO:0000313" key="2">
    <source>
        <dbReference type="EMBL" id="MDO7904820.1"/>
    </source>
</evidence>
<dbReference type="InterPro" id="IPR027843">
    <property type="entry name" value="DUF4440"/>
</dbReference>
<gene>
    <name evidence="2" type="ORF">Q5741_00165</name>
</gene>